<dbReference type="PIRSF" id="PIRSF018266">
    <property type="entry name" value="FecR"/>
    <property type="match status" value="1"/>
</dbReference>
<dbReference type="OrthoDB" id="923887at2"/>
<evidence type="ECO:0000256" key="1">
    <source>
        <dbReference type="SAM" id="Phobius"/>
    </source>
</evidence>
<evidence type="ECO:0000313" key="4">
    <source>
        <dbReference type="EMBL" id="SOD88738.1"/>
    </source>
</evidence>
<dbReference type="AlphaFoldDB" id="A0A286FZV2"/>
<dbReference type="Pfam" id="PF04773">
    <property type="entry name" value="FecR"/>
    <property type="match status" value="1"/>
</dbReference>
<dbReference type="Pfam" id="PF16344">
    <property type="entry name" value="FecR_C"/>
    <property type="match status" value="1"/>
</dbReference>
<name>A0A286FZV2_9BACT</name>
<keyword evidence="1" id="KW-1133">Transmembrane helix</keyword>
<evidence type="ECO:0000259" key="2">
    <source>
        <dbReference type="Pfam" id="PF04773"/>
    </source>
</evidence>
<evidence type="ECO:0000313" key="5">
    <source>
        <dbReference type="Proteomes" id="UP000219452"/>
    </source>
</evidence>
<sequence length="372" mass="41699">MNNYETYTTEDFLLDSWFLAWVKHGQPEARQFWENWQQQYPAQRATLLLAKDMAEALKNRPISLTDEQVQLEVTQITRLTRRLPTLEVRRPFSFIRTRSFWPIAATVVILVAGSWVFWKFSGTTAPNKLFTARQSRPGPGADWVNQLNETSQPVAIQLPDGSRLTLAPHSQASYPRTFSQTQRQVQLRGEAVFAVVHDSSRPFLVVSGPLITRVLGTRFRVRAMPDDPQITVSVQSGKVSVYSQRDLANAHRRHVPDVPGVVLTANQQVVYRAEQGAYQKELVTKPSLINPSEPAEQFDFQDSPVADVFSRLEKSYGISITYDASVFRPCTVTASLAGVPLHDQLKLICASIGATYEVVDTHIVVSGKGCLS</sequence>
<dbReference type="InterPro" id="IPR012373">
    <property type="entry name" value="Ferrdict_sens_TM"/>
</dbReference>
<feature type="domain" description="FecR protein" evidence="2">
    <location>
        <begin position="152"/>
        <end position="239"/>
    </location>
</feature>
<accession>A0A286FZV2</accession>
<gene>
    <name evidence="4" type="ORF">SAMN06269250_2822</name>
</gene>
<keyword evidence="1" id="KW-0472">Membrane</keyword>
<reference evidence="5" key="1">
    <citation type="submission" date="2017-09" db="EMBL/GenBank/DDBJ databases">
        <authorList>
            <person name="Varghese N."/>
            <person name="Submissions S."/>
        </authorList>
    </citation>
    <scope>NUCLEOTIDE SEQUENCE [LARGE SCALE GENOMIC DNA]</scope>
    <source>
        <strain evidence="5">DSM 29961</strain>
    </source>
</reference>
<dbReference type="InterPro" id="IPR006860">
    <property type="entry name" value="FecR"/>
</dbReference>
<dbReference type="Gene3D" id="2.60.120.1440">
    <property type="match status" value="1"/>
</dbReference>
<dbReference type="RefSeq" id="WP_097126434.1">
    <property type="nucleotide sequence ID" value="NZ_OCNH01000002.1"/>
</dbReference>
<protein>
    <submittedName>
        <fullName evidence="4">FecR family protein</fullName>
    </submittedName>
</protein>
<organism evidence="4 5">
    <name type="scientific">Spirosoma fluviale</name>
    <dbReference type="NCBI Taxonomy" id="1597977"/>
    <lineage>
        <taxon>Bacteria</taxon>
        <taxon>Pseudomonadati</taxon>
        <taxon>Bacteroidota</taxon>
        <taxon>Cytophagia</taxon>
        <taxon>Cytophagales</taxon>
        <taxon>Cytophagaceae</taxon>
        <taxon>Spirosoma</taxon>
    </lineage>
</organism>
<keyword evidence="1" id="KW-0812">Transmembrane</keyword>
<evidence type="ECO:0000259" key="3">
    <source>
        <dbReference type="Pfam" id="PF16344"/>
    </source>
</evidence>
<dbReference type="GO" id="GO:0016989">
    <property type="term" value="F:sigma factor antagonist activity"/>
    <property type="evidence" value="ECO:0007669"/>
    <property type="project" value="TreeGrafter"/>
</dbReference>
<dbReference type="Gene3D" id="3.55.50.30">
    <property type="match status" value="1"/>
</dbReference>
<feature type="transmembrane region" description="Helical" evidence="1">
    <location>
        <begin position="99"/>
        <end position="118"/>
    </location>
</feature>
<dbReference type="PANTHER" id="PTHR30273:SF2">
    <property type="entry name" value="PROTEIN FECR"/>
    <property type="match status" value="1"/>
</dbReference>
<proteinExistence type="predicted"/>
<dbReference type="EMBL" id="OCNH01000002">
    <property type="protein sequence ID" value="SOD88738.1"/>
    <property type="molecule type" value="Genomic_DNA"/>
</dbReference>
<dbReference type="InterPro" id="IPR032508">
    <property type="entry name" value="FecR_C"/>
</dbReference>
<dbReference type="Proteomes" id="UP000219452">
    <property type="component" value="Unassembled WGS sequence"/>
</dbReference>
<feature type="domain" description="Protein FecR C-terminal" evidence="3">
    <location>
        <begin position="298"/>
        <end position="365"/>
    </location>
</feature>
<dbReference type="PANTHER" id="PTHR30273">
    <property type="entry name" value="PERIPLASMIC SIGNAL SENSOR AND SIGMA FACTOR ACTIVATOR FECR-RELATED"/>
    <property type="match status" value="1"/>
</dbReference>
<keyword evidence="5" id="KW-1185">Reference proteome</keyword>